<dbReference type="GO" id="GO:0003700">
    <property type="term" value="F:DNA-binding transcription factor activity"/>
    <property type="evidence" value="ECO:0007669"/>
    <property type="project" value="InterPro"/>
</dbReference>
<dbReference type="InterPro" id="IPR011663">
    <property type="entry name" value="UTRA"/>
</dbReference>
<dbReference type="InterPro" id="IPR028978">
    <property type="entry name" value="Chorismate_lyase_/UTRA_dom_sf"/>
</dbReference>
<feature type="domain" description="HTH gntR-type" evidence="4">
    <location>
        <begin position="4"/>
        <end position="72"/>
    </location>
</feature>
<evidence type="ECO:0000256" key="1">
    <source>
        <dbReference type="ARBA" id="ARBA00023015"/>
    </source>
</evidence>
<name>A0A3N0E5W6_9ACTN</name>
<dbReference type="Gene3D" id="1.10.10.10">
    <property type="entry name" value="Winged helix-like DNA-binding domain superfamily/Winged helix DNA-binding domain"/>
    <property type="match status" value="1"/>
</dbReference>
<dbReference type="InterPro" id="IPR036390">
    <property type="entry name" value="WH_DNA-bd_sf"/>
</dbReference>
<keyword evidence="3" id="KW-0804">Transcription</keyword>
<dbReference type="GO" id="GO:0045892">
    <property type="term" value="P:negative regulation of DNA-templated transcription"/>
    <property type="evidence" value="ECO:0007669"/>
    <property type="project" value="TreeGrafter"/>
</dbReference>
<keyword evidence="2" id="KW-0238">DNA-binding</keyword>
<protein>
    <submittedName>
        <fullName evidence="5">GntR family transcriptional regulator</fullName>
    </submittedName>
</protein>
<dbReference type="EMBL" id="RJMB01000018">
    <property type="protein sequence ID" value="RNL83226.1"/>
    <property type="molecule type" value="Genomic_DNA"/>
</dbReference>
<evidence type="ECO:0000256" key="3">
    <source>
        <dbReference type="ARBA" id="ARBA00023163"/>
    </source>
</evidence>
<keyword evidence="6" id="KW-1185">Reference proteome</keyword>
<proteinExistence type="predicted"/>
<dbReference type="SMART" id="SM00345">
    <property type="entry name" value="HTH_GNTR"/>
    <property type="match status" value="1"/>
</dbReference>
<dbReference type="CDD" id="cd07377">
    <property type="entry name" value="WHTH_GntR"/>
    <property type="match status" value="1"/>
</dbReference>
<keyword evidence="1" id="KW-0805">Transcription regulation</keyword>
<dbReference type="PANTHER" id="PTHR44846:SF17">
    <property type="entry name" value="GNTR-FAMILY TRANSCRIPTIONAL REGULATOR"/>
    <property type="match status" value="1"/>
</dbReference>
<dbReference type="AlphaFoldDB" id="A0A3N0E5W6"/>
<evidence type="ECO:0000313" key="6">
    <source>
        <dbReference type="Proteomes" id="UP000269198"/>
    </source>
</evidence>
<evidence type="ECO:0000313" key="5">
    <source>
        <dbReference type="EMBL" id="RNL83226.1"/>
    </source>
</evidence>
<accession>A0A3N0E5W6</accession>
<evidence type="ECO:0000259" key="4">
    <source>
        <dbReference type="PROSITE" id="PS50949"/>
    </source>
</evidence>
<dbReference type="Proteomes" id="UP000269198">
    <property type="component" value="Unassembled WGS sequence"/>
</dbReference>
<dbReference type="OrthoDB" id="3214900at2"/>
<dbReference type="RefSeq" id="WP_123202426.1">
    <property type="nucleotide sequence ID" value="NZ_RJMB01000018.1"/>
</dbReference>
<dbReference type="InterPro" id="IPR000524">
    <property type="entry name" value="Tscrpt_reg_HTH_GntR"/>
</dbReference>
<dbReference type="SUPFAM" id="SSF64288">
    <property type="entry name" value="Chorismate lyase-like"/>
    <property type="match status" value="1"/>
</dbReference>
<sequence>MSGQPRYLWVADQLRRSILSGDAAPGSRLPSRSRLARAFEVSEQVSRHALRVLVTEGLVEARPGSGYYVCAAPRFHRFCRTDRVSEAGVAPLRQEDLGTVRESASTPIARRLAARVGDPVFRTCCRGDAAGEPVVLHTSWEPTALTRGTRRTPEHARPGPGLLDRLGAAGVRVDRVVEEVGVRPLREPEASLLDLASGRPVLVVERTHYSGETPVETSDLVGAVDHCRLLYRLSLRFPHDG</sequence>
<gene>
    <name evidence="5" type="ORF">EFW17_17215</name>
</gene>
<dbReference type="InterPro" id="IPR050679">
    <property type="entry name" value="Bact_HTH_transcr_reg"/>
</dbReference>
<dbReference type="Gene3D" id="3.40.1410.10">
    <property type="entry name" value="Chorismate lyase-like"/>
    <property type="match status" value="1"/>
</dbReference>
<dbReference type="GO" id="GO:0003677">
    <property type="term" value="F:DNA binding"/>
    <property type="evidence" value="ECO:0007669"/>
    <property type="project" value="UniProtKB-KW"/>
</dbReference>
<dbReference type="SMART" id="SM00866">
    <property type="entry name" value="UTRA"/>
    <property type="match status" value="1"/>
</dbReference>
<dbReference type="Pfam" id="PF07702">
    <property type="entry name" value="UTRA"/>
    <property type="match status" value="1"/>
</dbReference>
<dbReference type="SUPFAM" id="SSF46785">
    <property type="entry name" value="Winged helix' DNA-binding domain"/>
    <property type="match status" value="1"/>
</dbReference>
<reference evidence="5 6" key="1">
    <citation type="submission" date="2018-11" db="EMBL/GenBank/DDBJ databases">
        <title>The genome draft of YIM 96095.</title>
        <authorList>
            <person name="Tang S.-K."/>
            <person name="Chunyu W.-X."/>
            <person name="Feng Y.-Z."/>
        </authorList>
    </citation>
    <scope>NUCLEOTIDE SEQUENCE [LARGE SCALE GENOMIC DNA]</scope>
    <source>
        <strain evidence="5 6">YIM 96095</strain>
    </source>
</reference>
<dbReference type="PROSITE" id="PS50949">
    <property type="entry name" value="HTH_GNTR"/>
    <property type="match status" value="1"/>
</dbReference>
<dbReference type="InterPro" id="IPR036388">
    <property type="entry name" value="WH-like_DNA-bd_sf"/>
</dbReference>
<organism evidence="5 6">
    <name type="scientific">Halostreptopolyspora alba</name>
    <dbReference type="NCBI Taxonomy" id="2487137"/>
    <lineage>
        <taxon>Bacteria</taxon>
        <taxon>Bacillati</taxon>
        <taxon>Actinomycetota</taxon>
        <taxon>Actinomycetes</taxon>
        <taxon>Streptosporangiales</taxon>
        <taxon>Nocardiopsidaceae</taxon>
        <taxon>Halostreptopolyspora</taxon>
    </lineage>
</organism>
<evidence type="ECO:0000256" key="2">
    <source>
        <dbReference type="ARBA" id="ARBA00023125"/>
    </source>
</evidence>
<dbReference type="Pfam" id="PF00392">
    <property type="entry name" value="GntR"/>
    <property type="match status" value="1"/>
</dbReference>
<dbReference type="PANTHER" id="PTHR44846">
    <property type="entry name" value="MANNOSYL-D-GLYCERATE TRANSPORT/METABOLISM SYSTEM REPRESSOR MNGR-RELATED"/>
    <property type="match status" value="1"/>
</dbReference>
<comment type="caution">
    <text evidence="5">The sequence shown here is derived from an EMBL/GenBank/DDBJ whole genome shotgun (WGS) entry which is preliminary data.</text>
</comment>